<evidence type="ECO:0000256" key="1">
    <source>
        <dbReference type="ARBA" id="ARBA00004417"/>
    </source>
</evidence>
<evidence type="ECO:0000256" key="2">
    <source>
        <dbReference type="ARBA" id="ARBA00005417"/>
    </source>
</evidence>
<dbReference type="Proteomes" id="UP000537130">
    <property type="component" value="Unassembled WGS sequence"/>
</dbReference>
<dbReference type="PROSITE" id="PS00211">
    <property type="entry name" value="ABC_TRANSPORTER_1"/>
    <property type="match status" value="1"/>
</dbReference>
<dbReference type="InterPro" id="IPR027417">
    <property type="entry name" value="P-loop_NTPase"/>
</dbReference>
<evidence type="ECO:0000313" key="12">
    <source>
        <dbReference type="Proteomes" id="UP000537130"/>
    </source>
</evidence>
<evidence type="ECO:0000256" key="8">
    <source>
        <dbReference type="ARBA" id="ARBA00038852"/>
    </source>
</evidence>
<keyword evidence="6 11" id="KW-0067">ATP-binding</keyword>
<accession>A0A7W4Z532</accession>
<dbReference type="Pfam" id="PF08352">
    <property type="entry name" value="oligo_HPY"/>
    <property type="match status" value="1"/>
</dbReference>
<dbReference type="SUPFAM" id="SSF52540">
    <property type="entry name" value="P-loop containing nucleoside triphosphate hydrolases"/>
    <property type="match status" value="1"/>
</dbReference>
<evidence type="ECO:0000259" key="10">
    <source>
        <dbReference type="PROSITE" id="PS50893"/>
    </source>
</evidence>
<comment type="similarity">
    <text evidence="2">Belongs to the ABC transporter superfamily.</text>
</comment>
<comment type="catalytic activity">
    <reaction evidence="9">
        <text>a dipeptide(out) + ATP + H2O = a dipeptide(in) + ADP + phosphate + H(+)</text>
        <dbReference type="Rhea" id="RHEA:23120"/>
        <dbReference type="ChEBI" id="CHEBI:15377"/>
        <dbReference type="ChEBI" id="CHEBI:15378"/>
        <dbReference type="ChEBI" id="CHEBI:30616"/>
        <dbReference type="ChEBI" id="CHEBI:43474"/>
        <dbReference type="ChEBI" id="CHEBI:90799"/>
        <dbReference type="ChEBI" id="CHEBI:456216"/>
        <dbReference type="EC" id="7.4.2.9"/>
    </reaction>
</comment>
<protein>
    <recommendedName>
        <fullName evidence="8">ABC-type dipeptide transporter</fullName>
        <ecNumber evidence="8">7.4.2.9</ecNumber>
    </recommendedName>
</protein>
<dbReference type="InterPro" id="IPR013563">
    <property type="entry name" value="Oligopep_ABC_C"/>
</dbReference>
<dbReference type="GO" id="GO:0016887">
    <property type="term" value="F:ATP hydrolysis activity"/>
    <property type="evidence" value="ECO:0007669"/>
    <property type="project" value="InterPro"/>
</dbReference>
<dbReference type="FunFam" id="3.40.50.300:FF:000016">
    <property type="entry name" value="Oligopeptide ABC transporter ATP-binding component"/>
    <property type="match status" value="1"/>
</dbReference>
<gene>
    <name evidence="11" type="ORF">FHR99_000948</name>
</gene>
<dbReference type="Gene3D" id="3.40.50.300">
    <property type="entry name" value="P-loop containing nucleotide triphosphate hydrolases"/>
    <property type="match status" value="1"/>
</dbReference>
<keyword evidence="7" id="KW-0472">Membrane</keyword>
<dbReference type="NCBIfam" id="TIGR01727">
    <property type="entry name" value="oligo_HPY"/>
    <property type="match status" value="1"/>
</dbReference>
<keyword evidence="4" id="KW-1003">Cell membrane</keyword>
<evidence type="ECO:0000256" key="7">
    <source>
        <dbReference type="ARBA" id="ARBA00023136"/>
    </source>
</evidence>
<keyword evidence="3" id="KW-0813">Transport</keyword>
<sequence>MSLLSVRDLHIHIGDNHLVRGVDLAVERGECLALVGESGSGKSLTALSLMQLLPSHARLEHGEWLFDGQDMRSLDEKAWRKVRARRIAMVFQNPMTALNPTMTIGQQIAEVICLHTSMSRREARQRAIDLLERLGIVNAPRRAKQYPFELSGGMLQRAVIAMAVACGPSMLIADEPTTALDVTVQAEVLALLQELCRDEGLGLLLITHDLGVVEAMAKHLAVMYAGRIVESGECARVLSQPAHPYTRALQAAMPSLGEARESLQGIAGTPPDLSRQIPGCAFAPRCPQAMNICVRELPQTRLIETGQCTECWLWEKPE</sequence>
<keyword evidence="12" id="KW-1185">Reference proteome</keyword>
<evidence type="ECO:0000256" key="6">
    <source>
        <dbReference type="ARBA" id="ARBA00022840"/>
    </source>
</evidence>
<dbReference type="PANTHER" id="PTHR43297">
    <property type="entry name" value="OLIGOPEPTIDE TRANSPORT ATP-BINDING PROTEIN APPD"/>
    <property type="match status" value="1"/>
</dbReference>
<reference evidence="11 12" key="1">
    <citation type="submission" date="2020-08" db="EMBL/GenBank/DDBJ databases">
        <title>Genomic Encyclopedia of Type Strains, Phase III (KMG-III): the genomes of soil and plant-associated and newly described type strains.</title>
        <authorList>
            <person name="Whitman W."/>
        </authorList>
    </citation>
    <scope>NUCLEOTIDE SEQUENCE [LARGE SCALE GENOMIC DNA]</scope>
    <source>
        <strain evidence="11 12">CECT 8654</strain>
    </source>
</reference>
<dbReference type="EMBL" id="JACHWY010000001">
    <property type="protein sequence ID" value="MBB3046712.1"/>
    <property type="molecule type" value="Genomic_DNA"/>
</dbReference>
<evidence type="ECO:0000256" key="5">
    <source>
        <dbReference type="ARBA" id="ARBA00022741"/>
    </source>
</evidence>
<dbReference type="EC" id="7.4.2.9" evidence="8"/>
<dbReference type="AlphaFoldDB" id="A0A7W4Z532"/>
<dbReference type="PROSITE" id="PS50893">
    <property type="entry name" value="ABC_TRANSPORTER_2"/>
    <property type="match status" value="1"/>
</dbReference>
<evidence type="ECO:0000256" key="4">
    <source>
        <dbReference type="ARBA" id="ARBA00022475"/>
    </source>
</evidence>
<name>A0A7W4Z532_9GAMM</name>
<dbReference type="GO" id="GO:0005524">
    <property type="term" value="F:ATP binding"/>
    <property type="evidence" value="ECO:0007669"/>
    <property type="project" value="UniProtKB-KW"/>
</dbReference>
<keyword evidence="5" id="KW-0547">Nucleotide-binding</keyword>
<organism evidence="11 12">
    <name type="scientific">Litorivivens lipolytica</name>
    <dbReference type="NCBI Taxonomy" id="1524264"/>
    <lineage>
        <taxon>Bacteria</taxon>
        <taxon>Pseudomonadati</taxon>
        <taxon>Pseudomonadota</taxon>
        <taxon>Gammaproteobacteria</taxon>
        <taxon>Litorivivens</taxon>
    </lineage>
</organism>
<evidence type="ECO:0000313" key="11">
    <source>
        <dbReference type="EMBL" id="MBB3046712.1"/>
    </source>
</evidence>
<dbReference type="InterPro" id="IPR003593">
    <property type="entry name" value="AAA+_ATPase"/>
</dbReference>
<dbReference type="GO" id="GO:0055085">
    <property type="term" value="P:transmembrane transport"/>
    <property type="evidence" value="ECO:0007669"/>
    <property type="project" value="UniProtKB-ARBA"/>
</dbReference>
<dbReference type="Pfam" id="PF00005">
    <property type="entry name" value="ABC_tran"/>
    <property type="match status" value="1"/>
</dbReference>
<dbReference type="InterPro" id="IPR003439">
    <property type="entry name" value="ABC_transporter-like_ATP-bd"/>
</dbReference>
<feature type="domain" description="ABC transporter" evidence="10">
    <location>
        <begin position="4"/>
        <end position="250"/>
    </location>
</feature>
<dbReference type="GO" id="GO:0005886">
    <property type="term" value="C:plasma membrane"/>
    <property type="evidence" value="ECO:0007669"/>
    <property type="project" value="UniProtKB-SubCell"/>
</dbReference>
<dbReference type="CDD" id="cd03257">
    <property type="entry name" value="ABC_NikE_OppD_transporters"/>
    <property type="match status" value="1"/>
</dbReference>
<dbReference type="GO" id="GO:0015833">
    <property type="term" value="P:peptide transport"/>
    <property type="evidence" value="ECO:0007669"/>
    <property type="project" value="InterPro"/>
</dbReference>
<evidence type="ECO:0000256" key="9">
    <source>
        <dbReference type="ARBA" id="ARBA00047356"/>
    </source>
</evidence>
<evidence type="ECO:0000256" key="3">
    <source>
        <dbReference type="ARBA" id="ARBA00022448"/>
    </source>
</evidence>
<dbReference type="PANTHER" id="PTHR43297:SF2">
    <property type="entry name" value="DIPEPTIDE TRANSPORT ATP-BINDING PROTEIN DPPD"/>
    <property type="match status" value="1"/>
</dbReference>
<comment type="caution">
    <text evidence="11">The sequence shown here is derived from an EMBL/GenBank/DDBJ whole genome shotgun (WGS) entry which is preliminary data.</text>
</comment>
<dbReference type="RefSeq" id="WP_183409390.1">
    <property type="nucleotide sequence ID" value="NZ_JACHWY010000001.1"/>
</dbReference>
<comment type="subcellular location">
    <subcellularLocation>
        <location evidence="1">Cell inner membrane</location>
        <topology evidence="1">Peripheral membrane protein</topology>
    </subcellularLocation>
</comment>
<proteinExistence type="inferred from homology"/>
<dbReference type="SMART" id="SM00382">
    <property type="entry name" value="AAA"/>
    <property type="match status" value="1"/>
</dbReference>
<dbReference type="InterPro" id="IPR050388">
    <property type="entry name" value="ABC_Ni/Peptide_Import"/>
</dbReference>
<dbReference type="InterPro" id="IPR017871">
    <property type="entry name" value="ABC_transporter-like_CS"/>
</dbReference>